<feature type="region of interest" description="Disordered" evidence="2">
    <location>
        <begin position="770"/>
        <end position="807"/>
    </location>
</feature>
<feature type="compositionally biased region" description="Basic and acidic residues" evidence="2">
    <location>
        <begin position="278"/>
        <end position="302"/>
    </location>
</feature>
<evidence type="ECO:0000313" key="3">
    <source>
        <dbReference type="EMBL" id="EED90500.1"/>
    </source>
</evidence>
<dbReference type="PaxDb" id="35128-Thaps8159"/>
<sequence>MASDDEVAAHKFDVDMNSLARDINTTFEAPDEVDHVINDEALNYNFNETTDEAFVTWLAKFDQHSLPEPFSTSFKLGPIQDKLGITEPIVWLANLSCNFERRYPACPIKYEEADEKLEKSGLLRRDVNLDIGKKKRKVGDAANKFTNPTELFTQAEQDRFDKLQDEYHNQRWHNLLNMGYDPATAATMVGAVRDKITRVFSPPPLFALSPRMIVTNEKKRREMKQTLVAFLNVRAEHAEQQLLLELELEEGLKEIKKSKNASKSAKKKAKQKAKKQQQRLDQETQQRRCLEEEAQQQHDRHQPIPILETLEQKRLRVELAVADAQRKQNKGEDGYSEADRLIIERALKKSVLPSFSEATSTASAEYYHKKRHGEDEYASAKEGGAGSKSKEQVYVWCCDYCKAATFATFAEAALHEEGCSMRLEMEGELADAKEDEHPRISGVATTKESSHNTEQSKSDEQTALSPGHSNSEQLNILDKKKEGDKGESSTDAWKNEPTIQLSEEKVATPSIVEEVKPDNGKNDPESAETTQLDKTTDEDPAPTRWRCDYCMEATYDTFDEALAHEKLCEVTLKKESNVAGIALSVSCKTPSPVTTGKSKRTNGRQRRPKKKSANISLSAANSIYVNTNQSPMEATDQTIQTKSSAEEILTDAKVHLGMPNEEEVAEMTPAASEAIADRDMDARDSVKTSKLKKKSLNMAKPSGLDDADADTNSTITNKTKNGLKSSVNAKANGKYIPTPPGDNSKAAIENVANISIKEENGNAATLQSTSKFKASTKKKKNGSQQTTDVKATSSSSVTFSTAQSDENTTKAVASLTIDYADRVNETSLPIPDENPMNSLPFEASTVEPPNSAGAQNVDIHSMGSRLSALASENESLKAENEVLKRDLLATRQQTTEAVQRVQLKSYIADTARDAAEERAAKLEAMLVDAVTQMACKEVVQLEVNDALSEAAYSVVAPIHSMAPQSMTSILHSPQPSPRPSSLLLPLPNTVPSDMLQQHSQRNTQTLRVPWVREDGRLGASRDSVLSRLRRGGESIW</sequence>
<dbReference type="KEGG" id="tps:THAPSDRAFT_8159"/>
<dbReference type="HOGENOM" id="CLU_293475_0_0_1"/>
<reference evidence="3 4" key="1">
    <citation type="journal article" date="2004" name="Science">
        <title>The genome of the diatom Thalassiosira pseudonana: ecology, evolution, and metabolism.</title>
        <authorList>
            <person name="Armbrust E.V."/>
            <person name="Berges J.A."/>
            <person name="Bowler C."/>
            <person name="Green B.R."/>
            <person name="Martinez D."/>
            <person name="Putnam N.H."/>
            <person name="Zhou S."/>
            <person name="Allen A.E."/>
            <person name="Apt K.E."/>
            <person name="Bechner M."/>
            <person name="Brzezinski M.A."/>
            <person name="Chaal B.K."/>
            <person name="Chiovitti A."/>
            <person name="Davis A.K."/>
            <person name="Demarest M.S."/>
            <person name="Detter J.C."/>
            <person name="Glavina T."/>
            <person name="Goodstein D."/>
            <person name="Hadi M.Z."/>
            <person name="Hellsten U."/>
            <person name="Hildebrand M."/>
            <person name="Jenkins B.D."/>
            <person name="Jurka J."/>
            <person name="Kapitonov V.V."/>
            <person name="Kroger N."/>
            <person name="Lau W.W."/>
            <person name="Lane T.W."/>
            <person name="Larimer F.W."/>
            <person name="Lippmeier J.C."/>
            <person name="Lucas S."/>
            <person name="Medina M."/>
            <person name="Montsant A."/>
            <person name="Obornik M."/>
            <person name="Parker M.S."/>
            <person name="Palenik B."/>
            <person name="Pazour G.J."/>
            <person name="Richardson P.M."/>
            <person name="Rynearson T.A."/>
            <person name="Saito M.A."/>
            <person name="Schwartz D.C."/>
            <person name="Thamatrakoln K."/>
            <person name="Valentin K."/>
            <person name="Vardi A."/>
            <person name="Wilkerson F.P."/>
            <person name="Rokhsar D.S."/>
        </authorList>
    </citation>
    <scope>NUCLEOTIDE SEQUENCE [LARGE SCALE GENOMIC DNA]</scope>
    <source>
        <strain evidence="3 4">CCMP1335</strain>
    </source>
</reference>
<feature type="region of interest" description="Disordered" evidence="2">
    <location>
        <begin position="681"/>
        <end position="720"/>
    </location>
</feature>
<organism evidence="3 4">
    <name type="scientific">Thalassiosira pseudonana</name>
    <name type="common">Marine diatom</name>
    <name type="synonym">Cyclotella nana</name>
    <dbReference type="NCBI Taxonomy" id="35128"/>
    <lineage>
        <taxon>Eukaryota</taxon>
        <taxon>Sar</taxon>
        <taxon>Stramenopiles</taxon>
        <taxon>Ochrophyta</taxon>
        <taxon>Bacillariophyta</taxon>
        <taxon>Coscinodiscophyceae</taxon>
        <taxon>Thalassiosirophycidae</taxon>
        <taxon>Thalassiosirales</taxon>
        <taxon>Thalassiosiraceae</taxon>
        <taxon>Thalassiosira</taxon>
    </lineage>
</organism>
<feature type="compositionally biased region" description="Low complexity" evidence="2">
    <location>
        <begin position="792"/>
        <end position="804"/>
    </location>
</feature>
<feature type="compositionally biased region" description="Basic and acidic residues" evidence="2">
    <location>
        <begin position="430"/>
        <end position="439"/>
    </location>
</feature>
<feature type="compositionally biased region" description="Polar residues" evidence="2">
    <location>
        <begin position="710"/>
        <end position="720"/>
    </location>
</feature>
<dbReference type="Proteomes" id="UP000001449">
    <property type="component" value="Chromosome 9"/>
</dbReference>
<dbReference type="eggNOG" id="ENOG502TAXA">
    <property type="taxonomic scope" value="Eukaryota"/>
</dbReference>
<dbReference type="GeneID" id="7450977"/>
<feature type="compositionally biased region" description="Basic and acidic residues" evidence="2">
    <location>
        <begin position="513"/>
        <end position="524"/>
    </location>
</feature>
<feature type="compositionally biased region" description="Polar residues" evidence="2">
    <location>
        <begin position="782"/>
        <end position="791"/>
    </location>
</feature>
<keyword evidence="1" id="KW-0175">Coiled coil</keyword>
<evidence type="ECO:0000256" key="1">
    <source>
        <dbReference type="SAM" id="Coils"/>
    </source>
</evidence>
<feature type="region of interest" description="Disordered" evidence="2">
    <location>
        <begin position="588"/>
        <end position="613"/>
    </location>
</feature>
<keyword evidence="4" id="KW-1185">Reference proteome</keyword>
<dbReference type="RefSeq" id="XP_002292525.1">
    <property type="nucleotide sequence ID" value="XM_002292489.1"/>
</dbReference>
<gene>
    <name evidence="3" type="ORF">THAPSDRAFT_8159</name>
</gene>
<accession>B8C8K3</accession>
<feature type="compositionally biased region" description="Polar residues" evidence="2">
    <location>
        <begin position="489"/>
        <end position="501"/>
    </location>
</feature>
<dbReference type="InParanoid" id="B8C8K3"/>
<dbReference type="EMBL" id="CM000645">
    <property type="protein sequence ID" value="EED90500.1"/>
    <property type="molecule type" value="Genomic_DNA"/>
</dbReference>
<feature type="compositionally biased region" description="Basic and acidic residues" evidence="2">
    <location>
        <begin position="477"/>
        <end position="488"/>
    </location>
</feature>
<dbReference type="AlphaFoldDB" id="B8C8K3"/>
<proteinExistence type="predicted"/>
<feature type="region of interest" description="Disordered" evidence="2">
    <location>
        <begin position="256"/>
        <end position="305"/>
    </location>
</feature>
<feature type="compositionally biased region" description="Polar residues" evidence="2">
    <location>
        <begin position="461"/>
        <end position="474"/>
    </location>
</feature>
<name>B8C8K3_THAPS</name>
<feature type="compositionally biased region" description="Basic residues" evidence="2">
    <location>
        <begin position="597"/>
        <end position="612"/>
    </location>
</feature>
<feature type="compositionally biased region" description="Basic residues" evidence="2">
    <location>
        <begin position="258"/>
        <end position="277"/>
    </location>
</feature>
<evidence type="ECO:0000256" key="2">
    <source>
        <dbReference type="SAM" id="MobiDB-lite"/>
    </source>
</evidence>
<protein>
    <submittedName>
        <fullName evidence="3">Uncharacterized protein</fullName>
    </submittedName>
</protein>
<feature type="region of interest" description="Disordered" evidence="2">
    <location>
        <begin position="430"/>
        <end position="542"/>
    </location>
</feature>
<reference evidence="3 4" key="2">
    <citation type="journal article" date="2008" name="Nature">
        <title>The Phaeodactylum genome reveals the evolutionary history of diatom genomes.</title>
        <authorList>
            <person name="Bowler C."/>
            <person name="Allen A.E."/>
            <person name="Badger J.H."/>
            <person name="Grimwood J."/>
            <person name="Jabbari K."/>
            <person name="Kuo A."/>
            <person name="Maheswari U."/>
            <person name="Martens C."/>
            <person name="Maumus F."/>
            <person name="Otillar R.P."/>
            <person name="Rayko E."/>
            <person name="Salamov A."/>
            <person name="Vandepoele K."/>
            <person name="Beszteri B."/>
            <person name="Gruber A."/>
            <person name="Heijde M."/>
            <person name="Katinka M."/>
            <person name="Mock T."/>
            <person name="Valentin K."/>
            <person name="Verret F."/>
            <person name="Berges J.A."/>
            <person name="Brownlee C."/>
            <person name="Cadoret J.P."/>
            <person name="Chiovitti A."/>
            <person name="Choi C.J."/>
            <person name="Coesel S."/>
            <person name="De Martino A."/>
            <person name="Detter J.C."/>
            <person name="Durkin C."/>
            <person name="Falciatore A."/>
            <person name="Fournet J."/>
            <person name="Haruta M."/>
            <person name="Huysman M.J."/>
            <person name="Jenkins B.D."/>
            <person name="Jiroutova K."/>
            <person name="Jorgensen R.E."/>
            <person name="Joubert Y."/>
            <person name="Kaplan A."/>
            <person name="Kroger N."/>
            <person name="Kroth P.G."/>
            <person name="La Roche J."/>
            <person name="Lindquist E."/>
            <person name="Lommer M."/>
            <person name="Martin-Jezequel V."/>
            <person name="Lopez P.J."/>
            <person name="Lucas S."/>
            <person name="Mangogna M."/>
            <person name="McGinnis K."/>
            <person name="Medlin L.K."/>
            <person name="Montsant A."/>
            <person name="Oudot-Le Secq M.P."/>
            <person name="Napoli C."/>
            <person name="Obornik M."/>
            <person name="Parker M.S."/>
            <person name="Petit J.L."/>
            <person name="Porcel B.M."/>
            <person name="Poulsen N."/>
            <person name="Robison M."/>
            <person name="Rychlewski L."/>
            <person name="Rynearson T.A."/>
            <person name="Schmutz J."/>
            <person name="Shapiro H."/>
            <person name="Siaut M."/>
            <person name="Stanley M."/>
            <person name="Sussman M.R."/>
            <person name="Taylor A.R."/>
            <person name="Vardi A."/>
            <person name="von Dassow P."/>
            <person name="Vyverman W."/>
            <person name="Willis A."/>
            <person name="Wyrwicz L.S."/>
            <person name="Rokhsar D.S."/>
            <person name="Weissenbach J."/>
            <person name="Armbrust E.V."/>
            <person name="Green B.R."/>
            <person name="Van de Peer Y."/>
            <person name="Grigoriev I.V."/>
        </authorList>
    </citation>
    <scope>NUCLEOTIDE SEQUENCE [LARGE SCALE GENOMIC DNA]</scope>
    <source>
        <strain evidence="3 4">CCMP1335</strain>
    </source>
</reference>
<evidence type="ECO:0000313" key="4">
    <source>
        <dbReference type="Proteomes" id="UP000001449"/>
    </source>
</evidence>
<feature type="coiled-coil region" evidence="1">
    <location>
        <begin position="866"/>
        <end position="932"/>
    </location>
</feature>
<feature type="compositionally biased region" description="Basic and acidic residues" evidence="2">
    <location>
        <begin position="448"/>
        <end position="460"/>
    </location>
</feature>